<keyword evidence="2" id="KW-1185">Reference proteome</keyword>
<comment type="caution">
    <text evidence="1">The sequence shown here is derived from an EMBL/GenBank/DDBJ whole genome shotgun (WGS) entry which is preliminary data.</text>
</comment>
<dbReference type="EMBL" id="NNRL01000163">
    <property type="protein sequence ID" value="OYR10444.1"/>
    <property type="molecule type" value="Genomic_DNA"/>
</dbReference>
<organism evidence="1 2">
    <name type="scientific">Brucella grignonensis</name>
    <dbReference type="NCBI Taxonomy" id="94627"/>
    <lineage>
        <taxon>Bacteria</taxon>
        <taxon>Pseudomonadati</taxon>
        <taxon>Pseudomonadota</taxon>
        <taxon>Alphaproteobacteria</taxon>
        <taxon>Hyphomicrobiales</taxon>
        <taxon>Brucellaceae</taxon>
        <taxon>Brucella/Ochrobactrum group</taxon>
        <taxon>Brucella</taxon>
    </lineage>
</organism>
<proteinExistence type="predicted"/>
<reference evidence="1 2" key="1">
    <citation type="submission" date="2017-07" db="EMBL/GenBank/DDBJ databases">
        <title>Phylogenetic study on the rhizospheric bacterium Ochrobactrum sp. A44.</title>
        <authorList>
            <person name="Krzyzanowska D.M."/>
            <person name="Ossowicki A."/>
            <person name="Rajewska M."/>
            <person name="Maciag T."/>
            <person name="Kaczynski Z."/>
            <person name="Czerwicka M."/>
            <person name="Jafra S."/>
        </authorList>
    </citation>
    <scope>NUCLEOTIDE SEQUENCE [LARGE SCALE GENOMIC DNA]</scope>
    <source>
        <strain evidence="1 2">OgA9a</strain>
    </source>
</reference>
<name>A0A256F6H3_9HYPH</name>
<gene>
    <name evidence="1" type="ORF">CEV33_1905</name>
</gene>
<evidence type="ECO:0000313" key="1">
    <source>
        <dbReference type="EMBL" id="OYR10444.1"/>
    </source>
</evidence>
<sequence>MVKRIAICRVVKSGISSRTCSSDKVLSNVSACKGFSSTGMFYRMPGNCFGPVSFNAVFTLQASDFISRDIAL</sequence>
<dbReference type="Proteomes" id="UP000216478">
    <property type="component" value="Unassembled WGS sequence"/>
</dbReference>
<evidence type="ECO:0000313" key="2">
    <source>
        <dbReference type="Proteomes" id="UP000216478"/>
    </source>
</evidence>
<dbReference type="AlphaFoldDB" id="A0A256F6H3"/>
<protein>
    <submittedName>
        <fullName evidence="1">Uncharacterized protein</fullName>
    </submittedName>
</protein>
<accession>A0A256F6H3</accession>